<dbReference type="PANTHER" id="PTHR43344:SF13">
    <property type="entry name" value="PHOSPHATASE RV3661-RELATED"/>
    <property type="match status" value="1"/>
</dbReference>
<dbReference type="GO" id="GO:0016787">
    <property type="term" value="F:hydrolase activity"/>
    <property type="evidence" value="ECO:0007669"/>
    <property type="project" value="UniProtKB-KW"/>
</dbReference>
<feature type="region of interest" description="Disordered" evidence="4">
    <location>
        <begin position="227"/>
        <end position="248"/>
    </location>
</feature>
<dbReference type="InterPro" id="IPR023214">
    <property type="entry name" value="HAD_sf"/>
</dbReference>
<dbReference type="GO" id="GO:0046872">
    <property type="term" value="F:metal ion binding"/>
    <property type="evidence" value="ECO:0007669"/>
    <property type="project" value="UniProtKB-KW"/>
</dbReference>
<keyword evidence="3" id="KW-0460">Magnesium</keyword>
<organism evidence="5 6">
    <name type="scientific">Enhygromyxa salina</name>
    <dbReference type="NCBI Taxonomy" id="215803"/>
    <lineage>
        <taxon>Bacteria</taxon>
        <taxon>Pseudomonadati</taxon>
        <taxon>Myxococcota</taxon>
        <taxon>Polyangia</taxon>
        <taxon>Nannocystales</taxon>
        <taxon>Nannocystaceae</taxon>
        <taxon>Enhygromyxa</taxon>
    </lineage>
</organism>
<dbReference type="PANTHER" id="PTHR43344">
    <property type="entry name" value="PHOSPHOSERINE PHOSPHATASE"/>
    <property type="match status" value="1"/>
</dbReference>
<dbReference type="Gene3D" id="1.20.1440.100">
    <property type="entry name" value="SG protein - dephosphorylation function"/>
    <property type="match status" value="1"/>
</dbReference>
<dbReference type="SUPFAM" id="SSF56784">
    <property type="entry name" value="HAD-like"/>
    <property type="match status" value="1"/>
</dbReference>
<reference evidence="5 6" key="1">
    <citation type="submission" date="2014-12" db="EMBL/GenBank/DDBJ databases">
        <title>Genome assembly of Enhygromyxa salina DSM 15201.</title>
        <authorList>
            <person name="Sharma G."/>
            <person name="Subramanian S."/>
        </authorList>
    </citation>
    <scope>NUCLEOTIDE SEQUENCE [LARGE SCALE GENOMIC DNA]</scope>
    <source>
        <strain evidence="5 6">DSM 15201</strain>
    </source>
</reference>
<evidence type="ECO:0000256" key="3">
    <source>
        <dbReference type="ARBA" id="ARBA00022842"/>
    </source>
</evidence>
<dbReference type="EMBL" id="JMCC02000029">
    <property type="protein sequence ID" value="KIG17024.1"/>
    <property type="molecule type" value="Genomic_DNA"/>
</dbReference>
<keyword evidence="1" id="KW-0479">Metal-binding</keyword>
<comment type="caution">
    <text evidence="5">The sequence shown here is derived from an EMBL/GenBank/DDBJ whole genome shotgun (WGS) entry which is preliminary data.</text>
</comment>
<evidence type="ECO:0000256" key="1">
    <source>
        <dbReference type="ARBA" id="ARBA00022723"/>
    </source>
</evidence>
<gene>
    <name evidence="5" type="ORF">DB30_03621</name>
</gene>
<evidence type="ECO:0000313" key="5">
    <source>
        <dbReference type="EMBL" id="KIG17024.1"/>
    </source>
</evidence>
<dbReference type="NCBIfam" id="TIGR01490">
    <property type="entry name" value="HAD-SF-IB-hyp1"/>
    <property type="match status" value="1"/>
</dbReference>
<dbReference type="InterPro" id="IPR050582">
    <property type="entry name" value="HAD-like_SerB"/>
</dbReference>
<protein>
    <submittedName>
        <fullName evidence="5">Phosphoserine phosphatase</fullName>
    </submittedName>
</protein>
<evidence type="ECO:0000256" key="4">
    <source>
        <dbReference type="SAM" id="MobiDB-lite"/>
    </source>
</evidence>
<dbReference type="Pfam" id="PF12710">
    <property type="entry name" value="HAD"/>
    <property type="match status" value="1"/>
</dbReference>
<proteinExistence type="predicted"/>
<sequence length="248" mass="27943">MDTDPSSGQVAAFFDVDHTLLACNSARKWVEYLWRNGRISIAATLRSVWWLVKYRLSVLDYEDVTQKVVADYAGQSVAELCAEIEAWFHSDVEPSICVEGRERIEWHRAQGHVLVLLTSGTFVSVEPLQKILNVPNLVCTQLEIIDGMLTGNYHRPSCFGPGKLRAGLAFAEQHGIDLERSYFYTDSYSDRPMLERVGHPKVINPDPRLKAWAQRRGMAWEQWHPQGVIPAHDQPPSDAAASTARGRA</sequence>
<dbReference type="AlphaFoldDB" id="A0A0C1ZHD2"/>
<dbReference type="InterPro" id="IPR036412">
    <property type="entry name" value="HAD-like_sf"/>
</dbReference>
<evidence type="ECO:0000313" key="6">
    <source>
        <dbReference type="Proteomes" id="UP000031599"/>
    </source>
</evidence>
<dbReference type="Gene3D" id="3.40.50.1000">
    <property type="entry name" value="HAD superfamily/HAD-like"/>
    <property type="match status" value="1"/>
</dbReference>
<dbReference type="Proteomes" id="UP000031599">
    <property type="component" value="Unassembled WGS sequence"/>
</dbReference>
<dbReference type="InterPro" id="IPR006385">
    <property type="entry name" value="HAD_hydro_SerB1"/>
</dbReference>
<name>A0A0C1ZHD2_9BACT</name>
<dbReference type="NCBIfam" id="TIGR01488">
    <property type="entry name" value="HAD-SF-IB"/>
    <property type="match status" value="1"/>
</dbReference>
<evidence type="ECO:0000256" key="2">
    <source>
        <dbReference type="ARBA" id="ARBA00022801"/>
    </source>
</evidence>
<keyword evidence="2" id="KW-0378">Hydrolase</keyword>
<accession>A0A0C1ZHD2</accession>
<dbReference type="CDD" id="cd02612">
    <property type="entry name" value="HAD_PGPPase"/>
    <property type="match status" value="1"/>
</dbReference>